<reference evidence="4" key="1">
    <citation type="submission" date="2021-02" db="EMBL/GenBank/DDBJ databases">
        <authorList>
            <person name="Nowell W R."/>
        </authorList>
    </citation>
    <scope>NUCLEOTIDE SEQUENCE</scope>
</reference>
<name>A0A815M0Y9_9BILA</name>
<comment type="caution">
    <text evidence="4">The sequence shown here is derived from an EMBL/GenBank/DDBJ whole genome shotgun (WGS) entry which is preliminary data.</text>
</comment>
<dbReference type="InterPro" id="IPR019734">
    <property type="entry name" value="TPR_rpt"/>
</dbReference>
<dbReference type="SUPFAM" id="SSF48452">
    <property type="entry name" value="TPR-like"/>
    <property type="match status" value="1"/>
</dbReference>
<keyword evidence="2 3" id="KW-0802">TPR repeat</keyword>
<dbReference type="PROSITE" id="PS50005">
    <property type="entry name" value="TPR"/>
    <property type="match status" value="4"/>
</dbReference>
<keyword evidence="1" id="KW-0677">Repeat</keyword>
<evidence type="ECO:0000256" key="3">
    <source>
        <dbReference type="PROSITE-ProRule" id="PRU00339"/>
    </source>
</evidence>
<accession>A0A815M0Y9</accession>
<dbReference type="Pfam" id="PF13424">
    <property type="entry name" value="TPR_12"/>
    <property type="match status" value="3"/>
</dbReference>
<dbReference type="Gene3D" id="1.25.40.10">
    <property type="entry name" value="Tetratricopeptide repeat domain"/>
    <property type="match status" value="2"/>
</dbReference>
<feature type="repeat" description="TPR" evidence="3">
    <location>
        <begin position="466"/>
        <end position="499"/>
    </location>
</feature>
<organism evidence="4 5">
    <name type="scientific">Rotaria sordida</name>
    <dbReference type="NCBI Taxonomy" id="392033"/>
    <lineage>
        <taxon>Eukaryota</taxon>
        <taxon>Metazoa</taxon>
        <taxon>Spiralia</taxon>
        <taxon>Gnathifera</taxon>
        <taxon>Rotifera</taxon>
        <taxon>Eurotatoria</taxon>
        <taxon>Bdelloidea</taxon>
        <taxon>Philodinida</taxon>
        <taxon>Philodinidae</taxon>
        <taxon>Rotaria</taxon>
    </lineage>
</organism>
<protein>
    <submittedName>
        <fullName evidence="4">Uncharacterized protein</fullName>
    </submittedName>
</protein>
<feature type="repeat" description="TPR" evidence="3">
    <location>
        <begin position="508"/>
        <end position="541"/>
    </location>
</feature>
<dbReference type="SUPFAM" id="SSF56399">
    <property type="entry name" value="ADP-ribosylation"/>
    <property type="match status" value="1"/>
</dbReference>
<feature type="repeat" description="TPR" evidence="3">
    <location>
        <begin position="592"/>
        <end position="625"/>
    </location>
</feature>
<sequence>MLSKVKAAINSLHIGHTSQIPSVLLNAESDSVISDVHQQRDKNKEDITIVWLNEDATNTKTQSFTELLRSINDYVRVFNNENAALAYIESIFEEKILLIVDHLSDNLLHALETLKQVDALFLYTSVSPDDLPPRVTALCPTEQQLIDEIKYICQQINKQMTAFSIYNHNKTDKLNLNYEVGTFLFFELFKYAFKKLPKKSESKKLMLSKYRDYYAGNRKLLEELNNFERNYKPHEALQWYINNSFIYRLVNKGLRTENINTLCYFHFYIKDLSKQLEEEFVKFKKQNSKSIINLYCAFKTTHEGIKNFERNIGNLIITNGYLLTTRNRKLAFDFSMKQNIQFDEEKVLFEFTIDLTNIKSIIFADISQYNKYSDDYEILFDLGAIFKINSCKYNDKENLWLVNINGTDEGFEVTSEYIQYEESKMTDSNIILTLGHLIIEIGDYDKAEKYFDKILHSPIPNDEEISCIYYHMGRIYRLKGDYQRALEFLKQAYITHSQARPSRLASAAKAMNAIGIVYMEQHNVQQAIDSFQLALKLYAKTVQEYHPDIGGTLINLANIYCEGEQYEDALLCFKRAQNIYDCNLPYNHPNRAMLLNNIGNFYYRQHQYDLALIAYQQALGISEKILPANHPDIARNKRNLSMIHTILDDQNKSNLKNRRTSEFIRPTTGPHMESKKINLLSSKNFETNQEPKSDAEMIEMKNYSRYSV</sequence>
<evidence type="ECO:0000256" key="2">
    <source>
        <dbReference type="ARBA" id="ARBA00022803"/>
    </source>
</evidence>
<evidence type="ECO:0000313" key="5">
    <source>
        <dbReference type="Proteomes" id="UP000663882"/>
    </source>
</evidence>
<dbReference type="Proteomes" id="UP000663882">
    <property type="component" value="Unassembled WGS sequence"/>
</dbReference>
<dbReference type="AlphaFoldDB" id="A0A815M0Y9"/>
<evidence type="ECO:0000256" key="1">
    <source>
        <dbReference type="ARBA" id="ARBA00022737"/>
    </source>
</evidence>
<feature type="repeat" description="TPR" evidence="3">
    <location>
        <begin position="428"/>
        <end position="461"/>
    </location>
</feature>
<dbReference type="SMART" id="SM00028">
    <property type="entry name" value="TPR"/>
    <property type="match status" value="5"/>
</dbReference>
<dbReference type="InterPro" id="IPR011990">
    <property type="entry name" value="TPR-like_helical_dom_sf"/>
</dbReference>
<dbReference type="PANTHER" id="PTHR45641:SF19">
    <property type="entry name" value="NEPHROCYSTIN-3"/>
    <property type="match status" value="1"/>
</dbReference>
<dbReference type="Gene3D" id="3.90.176.10">
    <property type="entry name" value="Toxin ADP-ribosyltransferase, Chain A, domain 1"/>
    <property type="match status" value="1"/>
</dbReference>
<dbReference type="EMBL" id="CAJNOO010005331">
    <property type="protein sequence ID" value="CAF1414074.1"/>
    <property type="molecule type" value="Genomic_DNA"/>
</dbReference>
<dbReference type="PANTHER" id="PTHR45641">
    <property type="entry name" value="TETRATRICOPEPTIDE REPEAT PROTEIN (AFU_ORTHOLOGUE AFUA_6G03870)"/>
    <property type="match status" value="1"/>
</dbReference>
<gene>
    <name evidence="4" type="ORF">RFH988_LOCUS35345</name>
</gene>
<dbReference type="OrthoDB" id="1658288at2759"/>
<evidence type="ECO:0000313" key="4">
    <source>
        <dbReference type="EMBL" id="CAF1414074.1"/>
    </source>
</evidence>
<proteinExistence type="predicted"/>